<dbReference type="InterPro" id="IPR005625">
    <property type="entry name" value="PepSY-ass_TM"/>
</dbReference>
<dbReference type="PANTHER" id="PTHR34219:SF3">
    <property type="entry name" value="BLL7967 PROTEIN"/>
    <property type="match status" value="1"/>
</dbReference>
<gene>
    <name evidence="2" type="ORF">HWI92_16250</name>
</gene>
<feature type="transmembrane region" description="Helical" evidence="1">
    <location>
        <begin position="12"/>
        <end position="36"/>
    </location>
</feature>
<dbReference type="PROSITE" id="PS51257">
    <property type="entry name" value="PROKAR_LIPOPROTEIN"/>
    <property type="match status" value="1"/>
</dbReference>
<evidence type="ECO:0000256" key="1">
    <source>
        <dbReference type="SAM" id="Phobius"/>
    </source>
</evidence>
<evidence type="ECO:0000313" key="3">
    <source>
        <dbReference type="Proteomes" id="UP000612680"/>
    </source>
</evidence>
<feature type="transmembrane region" description="Helical" evidence="1">
    <location>
        <begin position="185"/>
        <end position="213"/>
    </location>
</feature>
<keyword evidence="3" id="KW-1185">Reference proteome</keyword>
<keyword evidence="1" id="KW-1133">Transmembrane helix</keyword>
<feature type="transmembrane region" description="Helical" evidence="1">
    <location>
        <begin position="143"/>
        <end position="164"/>
    </location>
</feature>
<dbReference type="EMBL" id="CP056775">
    <property type="protein sequence ID" value="QRR02349.1"/>
    <property type="molecule type" value="Genomic_DNA"/>
</dbReference>
<keyword evidence="1" id="KW-0472">Membrane</keyword>
<name>A0ABX7I8C1_9BACT</name>
<keyword evidence="1" id="KW-0812">Transmembrane</keyword>
<feature type="transmembrane region" description="Helical" evidence="1">
    <location>
        <begin position="338"/>
        <end position="360"/>
    </location>
</feature>
<dbReference type="RefSeq" id="WP_204657214.1">
    <property type="nucleotide sequence ID" value="NZ_CP056775.1"/>
</dbReference>
<dbReference type="Pfam" id="PF03929">
    <property type="entry name" value="PepSY_TM"/>
    <property type="match status" value="1"/>
</dbReference>
<protein>
    <submittedName>
        <fullName evidence="2">PepSY domain-containing protein</fullName>
    </submittedName>
</protein>
<sequence length="388" mass="44368">MKNILKQIAAQLHLWLGMISGLVVFVVALTGCLLVFEEELEPVLYPDFHLVEAHATERRLPLDHLAGIVSYKYPEQQIQRITMEQERDRTIVFNLKTKEKEGFSVAIDPYTGRITGDRDEHEAFFSVVLRLHRYLCLEETGKVITGISCVCFLVIMITGLVLWWPNRKNRKQRFTIKWGAKFKRLNWDLHAVAGFYVLPFIFLIALTGLVWSYPWVNEQLQMAFDGKPPTKKEAPDNLPHAKKDQAVFEKIYAQTIRELPHRGSIAMTFGKSGKQAVTVSRRDDEAAVDNIVSFLYFDQKSGALISRRLYENESRGFKARRLVFPIHTGSLLGWPTKILAFLAALVAATLPVTGIVIWIGRKFKSKKPKKVKALYGKKRVQAKVLTQE</sequence>
<dbReference type="Proteomes" id="UP000612680">
    <property type="component" value="Chromosome"/>
</dbReference>
<accession>A0ABX7I8C1</accession>
<organism evidence="2 3">
    <name type="scientific">Dyadobacter sandarakinus</name>
    <dbReference type="NCBI Taxonomy" id="2747268"/>
    <lineage>
        <taxon>Bacteria</taxon>
        <taxon>Pseudomonadati</taxon>
        <taxon>Bacteroidota</taxon>
        <taxon>Cytophagia</taxon>
        <taxon>Cytophagales</taxon>
        <taxon>Spirosomataceae</taxon>
        <taxon>Dyadobacter</taxon>
    </lineage>
</organism>
<dbReference type="PANTHER" id="PTHR34219">
    <property type="entry name" value="IRON-REGULATED INNER MEMBRANE PROTEIN-RELATED"/>
    <property type="match status" value="1"/>
</dbReference>
<evidence type="ECO:0000313" key="2">
    <source>
        <dbReference type="EMBL" id="QRR02349.1"/>
    </source>
</evidence>
<reference evidence="2 3" key="1">
    <citation type="submission" date="2020-06" db="EMBL/GenBank/DDBJ databases">
        <title>Dyadobacter sandarakinus sp. nov., isolated from the soil of the Arctic Yellow River Station.</title>
        <authorList>
            <person name="Zhang Y."/>
            <person name="Peng F."/>
        </authorList>
    </citation>
    <scope>NUCLEOTIDE SEQUENCE [LARGE SCALE GENOMIC DNA]</scope>
    <source>
        <strain evidence="2 3">Q3-56</strain>
    </source>
</reference>
<proteinExistence type="predicted"/>